<dbReference type="SUPFAM" id="SSF52833">
    <property type="entry name" value="Thioredoxin-like"/>
    <property type="match status" value="1"/>
</dbReference>
<comment type="caution">
    <text evidence="1">The sequence shown here is derived from an EMBL/GenBank/DDBJ whole genome shotgun (WGS) entry which is preliminary data.</text>
</comment>
<gene>
    <name evidence="1" type="ORF">BD626DRAFT_362288</name>
</gene>
<keyword evidence="2" id="KW-1185">Reference proteome</keyword>
<sequence length="131" mass="14762">PSKLSQVLTQLKAAPRLQLSGVSRISLVHAYRNDHWGARLFTERDLPRIRYANDSLSIDVQRHAKANNEFWRPQMKVEMENGAAHTLELSKKPASEILSELMSIAGGPAWNKWVEECQEAGREPIQADSAD</sequence>
<accession>A0A550CCC3</accession>
<protein>
    <recommendedName>
        <fullName evidence="3">Ribosomal protein/NADH dehydrogenase domain-containing protein</fullName>
    </recommendedName>
</protein>
<dbReference type="EMBL" id="VDMD01000013">
    <property type="protein sequence ID" value="TRM62451.1"/>
    <property type="molecule type" value="Genomic_DNA"/>
</dbReference>
<dbReference type="Proteomes" id="UP000320762">
    <property type="component" value="Unassembled WGS sequence"/>
</dbReference>
<feature type="non-terminal residue" evidence="1">
    <location>
        <position position="131"/>
    </location>
</feature>
<evidence type="ECO:0000313" key="2">
    <source>
        <dbReference type="Proteomes" id="UP000320762"/>
    </source>
</evidence>
<feature type="non-terminal residue" evidence="1">
    <location>
        <position position="1"/>
    </location>
</feature>
<proteinExistence type="predicted"/>
<organism evidence="1 2">
    <name type="scientific">Schizophyllum amplum</name>
    <dbReference type="NCBI Taxonomy" id="97359"/>
    <lineage>
        <taxon>Eukaryota</taxon>
        <taxon>Fungi</taxon>
        <taxon>Dikarya</taxon>
        <taxon>Basidiomycota</taxon>
        <taxon>Agaricomycotina</taxon>
        <taxon>Agaricomycetes</taxon>
        <taxon>Agaricomycetidae</taxon>
        <taxon>Agaricales</taxon>
        <taxon>Schizophyllaceae</taxon>
        <taxon>Schizophyllum</taxon>
    </lineage>
</organism>
<dbReference type="InterPro" id="IPR036249">
    <property type="entry name" value="Thioredoxin-like_sf"/>
</dbReference>
<dbReference type="STRING" id="97359.A0A550CCC3"/>
<name>A0A550CCC3_9AGAR</name>
<dbReference type="OrthoDB" id="1696305at2759"/>
<dbReference type="AlphaFoldDB" id="A0A550CCC3"/>
<evidence type="ECO:0008006" key="3">
    <source>
        <dbReference type="Google" id="ProtNLM"/>
    </source>
</evidence>
<reference evidence="1 2" key="1">
    <citation type="journal article" date="2019" name="New Phytol.">
        <title>Comparative genomics reveals unique wood-decay strategies and fruiting body development in the Schizophyllaceae.</title>
        <authorList>
            <person name="Almasi E."/>
            <person name="Sahu N."/>
            <person name="Krizsan K."/>
            <person name="Balint B."/>
            <person name="Kovacs G.M."/>
            <person name="Kiss B."/>
            <person name="Cseklye J."/>
            <person name="Drula E."/>
            <person name="Henrissat B."/>
            <person name="Nagy I."/>
            <person name="Chovatia M."/>
            <person name="Adam C."/>
            <person name="LaButti K."/>
            <person name="Lipzen A."/>
            <person name="Riley R."/>
            <person name="Grigoriev I.V."/>
            <person name="Nagy L.G."/>
        </authorList>
    </citation>
    <scope>NUCLEOTIDE SEQUENCE [LARGE SCALE GENOMIC DNA]</scope>
    <source>
        <strain evidence="1 2">NL-1724</strain>
    </source>
</reference>
<evidence type="ECO:0000313" key="1">
    <source>
        <dbReference type="EMBL" id="TRM62451.1"/>
    </source>
</evidence>